<evidence type="ECO:0000313" key="2">
    <source>
        <dbReference type="Proteomes" id="UP000035062"/>
    </source>
</evidence>
<protein>
    <submittedName>
        <fullName evidence="1">Uncharacterized protein</fullName>
    </submittedName>
</protein>
<dbReference type="Proteomes" id="UP000035062">
    <property type="component" value="Unassembled WGS sequence"/>
</dbReference>
<organism evidence="1 2">
    <name type="scientific">Alishewanella agri BL06</name>
    <dbReference type="NCBI Taxonomy" id="1195246"/>
    <lineage>
        <taxon>Bacteria</taxon>
        <taxon>Pseudomonadati</taxon>
        <taxon>Pseudomonadota</taxon>
        <taxon>Gammaproteobacteria</taxon>
        <taxon>Alteromonadales</taxon>
        <taxon>Alteromonadaceae</taxon>
        <taxon>Alishewanella</taxon>
    </lineage>
</organism>
<evidence type="ECO:0000313" key="1">
    <source>
        <dbReference type="EMBL" id="EIW88163.1"/>
    </source>
</evidence>
<keyword evidence="2" id="KW-1185">Reference proteome</keyword>
<dbReference type="STRING" id="1195246.AGRI_13206"/>
<comment type="caution">
    <text evidence="1">The sequence shown here is derived from an EMBL/GenBank/DDBJ whole genome shotgun (WGS) entry which is preliminary data.</text>
</comment>
<accession>I8U880</accession>
<sequence>MQAAALITHTLRPGVSLSAFNYFCNKFVNYLHEIYACVLDKNRTKADEIPCDIFDTAASQRLAARWRDI</sequence>
<dbReference type="AlphaFoldDB" id="I8U880"/>
<dbReference type="EMBL" id="AKKU01000025">
    <property type="protein sequence ID" value="EIW88163.1"/>
    <property type="molecule type" value="Genomic_DNA"/>
</dbReference>
<reference evidence="1 2" key="1">
    <citation type="journal article" date="2012" name="J. Bacteriol.">
        <title>Genome Sequence of Pectin-Degrading Alishewanella agri, Isolated from Landfill Soil.</title>
        <authorList>
            <person name="Kim J."/>
            <person name="Jung J."/>
            <person name="Sung J.S."/>
            <person name="Chun J."/>
            <person name="Park W."/>
        </authorList>
    </citation>
    <scope>NUCLEOTIDE SEQUENCE [LARGE SCALE GENOMIC DNA]</scope>
    <source>
        <strain evidence="1 2">BL06</strain>
    </source>
</reference>
<name>I8U880_9ALTE</name>
<dbReference type="PATRIC" id="fig|1195246.3.peg.2625"/>
<gene>
    <name evidence="1" type="ORF">AGRI_13206</name>
</gene>
<proteinExistence type="predicted"/>